<accession>A0A1N6XIK9</accession>
<feature type="transmembrane region" description="Helical" evidence="1">
    <location>
        <begin position="82"/>
        <end position="101"/>
    </location>
</feature>
<evidence type="ECO:0000259" key="2">
    <source>
        <dbReference type="Pfam" id="PF00487"/>
    </source>
</evidence>
<organism evidence="3 4">
    <name type="scientific">Aquipseudomonas alcaligenes</name>
    <name type="common">Pseudomonas alcaligenes</name>
    <dbReference type="NCBI Taxonomy" id="43263"/>
    <lineage>
        <taxon>Bacteria</taxon>
        <taxon>Pseudomonadati</taxon>
        <taxon>Pseudomonadota</taxon>
        <taxon>Gammaproteobacteria</taxon>
        <taxon>Pseudomonadales</taxon>
        <taxon>Pseudomonadaceae</taxon>
        <taxon>Aquipseudomonas</taxon>
    </lineage>
</organism>
<feature type="transmembrane region" description="Helical" evidence="1">
    <location>
        <begin position="190"/>
        <end position="211"/>
    </location>
</feature>
<dbReference type="PANTHER" id="PTHR19353:SF73">
    <property type="entry name" value="FATTY ACID DESATURASE"/>
    <property type="match status" value="1"/>
</dbReference>
<keyword evidence="1" id="KW-1133">Transmembrane helix</keyword>
<proteinExistence type="predicted"/>
<feature type="transmembrane region" description="Helical" evidence="1">
    <location>
        <begin position="54"/>
        <end position="76"/>
    </location>
</feature>
<dbReference type="PANTHER" id="PTHR19353">
    <property type="entry name" value="FATTY ACID DESATURASE 2"/>
    <property type="match status" value="1"/>
</dbReference>
<keyword evidence="1" id="KW-0472">Membrane</keyword>
<dbReference type="EMBL" id="FTMP01000013">
    <property type="protein sequence ID" value="SIR02226.1"/>
    <property type="molecule type" value="Genomic_DNA"/>
</dbReference>
<dbReference type="RefSeq" id="WP_076429453.1">
    <property type="nucleotide sequence ID" value="NZ_FTMP01000013.1"/>
</dbReference>
<keyword evidence="1" id="KW-0812">Transmembrane</keyword>
<dbReference type="AlphaFoldDB" id="A0A1N6XIK9"/>
<dbReference type="GO" id="GO:0006629">
    <property type="term" value="P:lipid metabolic process"/>
    <property type="evidence" value="ECO:0007669"/>
    <property type="project" value="InterPro"/>
</dbReference>
<sequence>MTVHEPLRQRDSEAAAAVPWPTDALSREELARFGKELIRQTLPFTVEDRRRSWWHFWTSFAALALFGIGAAAPLWWPLRLVFSVLLGLALVRMFVLFHDYMHGAILRGSRFADLFFKGYGLMLLAPPTLWKQSHDYHHGHSCQYVGAEQGRLPLLSTHTDLGTFPLISTEEYARASIWKRLRYHIARHPLMILLGSQTIFVFSICLVSLVTQPRHRGWSLLALSLNLTTVLLLSYFAPDLLLYLLLIPILVGSALGVYMFYCQHNFPGARYPQGEDWDYVETAIYSSSYMRTGPIMAWFTANIGYHHVHHANSAIPFYRLPEAMAAIPALREPTVTTLHPRDIWRCLSLKLWDPVAGRMISFREFHRRAAEEVSQTA</sequence>
<evidence type="ECO:0000256" key="1">
    <source>
        <dbReference type="SAM" id="Phobius"/>
    </source>
</evidence>
<dbReference type="GO" id="GO:0016020">
    <property type="term" value="C:membrane"/>
    <property type="evidence" value="ECO:0007669"/>
    <property type="project" value="TreeGrafter"/>
</dbReference>
<name>A0A1N6XIK9_AQUAC</name>
<reference evidence="3 4" key="1">
    <citation type="submission" date="2017-01" db="EMBL/GenBank/DDBJ databases">
        <authorList>
            <person name="Mah S.A."/>
            <person name="Swanson W.J."/>
            <person name="Moy G.W."/>
            <person name="Vacquier V.D."/>
        </authorList>
    </citation>
    <scope>NUCLEOTIDE SEQUENCE [LARGE SCALE GENOMIC DNA]</scope>
    <source>
        <strain evidence="3 4">RU36E</strain>
    </source>
</reference>
<dbReference type="Pfam" id="PF00487">
    <property type="entry name" value="FA_desaturase"/>
    <property type="match status" value="1"/>
</dbReference>
<feature type="domain" description="Fatty acid desaturase" evidence="2">
    <location>
        <begin position="75"/>
        <end position="332"/>
    </location>
</feature>
<evidence type="ECO:0000313" key="3">
    <source>
        <dbReference type="EMBL" id="SIR02226.1"/>
    </source>
</evidence>
<dbReference type="Proteomes" id="UP000185841">
    <property type="component" value="Unassembled WGS sequence"/>
</dbReference>
<evidence type="ECO:0000313" key="4">
    <source>
        <dbReference type="Proteomes" id="UP000185841"/>
    </source>
</evidence>
<protein>
    <submittedName>
        <fullName evidence="3">Omega-6 fatty acid desaturase (Delta-12 desaturase)</fullName>
    </submittedName>
</protein>
<dbReference type="GO" id="GO:0016717">
    <property type="term" value="F:oxidoreductase activity, acting on paired donors, with oxidation of a pair of donors resulting in the reduction of molecular oxygen to two molecules of water"/>
    <property type="evidence" value="ECO:0007669"/>
    <property type="project" value="TreeGrafter"/>
</dbReference>
<gene>
    <name evidence="3" type="ORF">SAMN05878282_1138</name>
</gene>
<feature type="transmembrane region" description="Helical" evidence="1">
    <location>
        <begin position="217"/>
        <end position="236"/>
    </location>
</feature>
<dbReference type="InterPro" id="IPR012171">
    <property type="entry name" value="Fatty_acid_desaturase"/>
</dbReference>
<dbReference type="InterPro" id="IPR005804">
    <property type="entry name" value="FA_desaturase_dom"/>
</dbReference>
<feature type="transmembrane region" description="Helical" evidence="1">
    <location>
        <begin position="241"/>
        <end position="261"/>
    </location>
</feature>